<protein>
    <recommendedName>
        <fullName evidence="5">Phosphorylase</fullName>
    </recommendedName>
</protein>
<dbReference type="InterPro" id="IPR043171">
    <property type="entry name" value="Ap4A_phos1/2-like"/>
</dbReference>
<dbReference type="PANTHER" id="PTHR38420">
    <property type="entry name" value="AP-4-A PHOSPHORYLASE II"/>
    <property type="match status" value="1"/>
</dbReference>
<evidence type="ECO:0000313" key="4">
    <source>
        <dbReference type="Proteomes" id="UP001447188"/>
    </source>
</evidence>
<dbReference type="SUPFAM" id="SSF54197">
    <property type="entry name" value="HIT-like"/>
    <property type="match status" value="1"/>
</dbReference>
<sequence>MGPISCNYYFEIAENLTQLISEKFSSALSEKTIVYVDSETQYRLGKAFRYQIKIVPAFVKKPNALQEPAPKPYNTRRKEIPLLDVSPEHVVAEAGPFRVILNKYCAVRNQVLLSSVSPRLQTEVLDASELSSVYRILSVLPPNHLAFYNCGADSGASQPHKHMQIVPLEPSVYRDLFPIGIISESGRSHAGLRGWIIVDVFTALVSSDTKNRPIVMQHPGVPYTHFIVQPTGECTGEHLQLLFNTLLSATKSALASQLENPPPAPVYNFLMARDWLMMIPRTNASCNGVGVNSLGMLGILWLGNNEQLQTWSATGFDEILAHVGLHSGGGIMV</sequence>
<proteinExistence type="predicted"/>
<name>A0ABR3GAR1_9PEZI</name>
<dbReference type="Pfam" id="PF19327">
    <property type="entry name" value="Ap4A_phos_N"/>
    <property type="match status" value="1"/>
</dbReference>
<organism evidence="3 4">
    <name type="scientific">Discina gigas</name>
    <dbReference type="NCBI Taxonomy" id="1032678"/>
    <lineage>
        <taxon>Eukaryota</taxon>
        <taxon>Fungi</taxon>
        <taxon>Dikarya</taxon>
        <taxon>Ascomycota</taxon>
        <taxon>Pezizomycotina</taxon>
        <taxon>Pezizomycetes</taxon>
        <taxon>Pezizales</taxon>
        <taxon>Discinaceae</taxon>
        <taxon>Discina</taxon>
    </lineage>
</organism>
<dbReference type="InterPro" id="IPR036265">
    <property type="entry name" value="HIT-like_sf"/>
</dbReference>
<reference evidence="3 4" key="1">
    <citation type="submission" date="2024-02" db="EMBL/GenBank/DDBJ databases">
        <title>Discinaceae phylogenomics.</title>
        <authorList>
            <person name="Dirks A.C."/>
            <person name="James T.Y."/>
        </authorList>
    </citation>
    <scope>NUCLEOTIDE SEQUENCE [LARGE SCALE GENOMIC DNA]</scope>
    <source>
        <strain evidence="3 4">ACD0624</strain>
    </source>
</reference>
<dbReference type="Proteomes" id="UP001447188">
    <property type="component" value="Unassembled WGS sequence"/>
</dbReference>
<dbReference type="Gene3D" id="3.30.428.70">
    <property type="match status" value="1"/>
</dbReference>
<dbReference type="PANTHER" id="PTHR38420:SF1">
    <property type="entry name" value="PUTATIVE (AFU_ORTHOLOGUE AFUA_5G14690)-RELATED"/>
    <property type="match status" value="1"/>
</dbReference>
<evidence type="ECO:0000259" key="1">
    <source>
        <dbReference type="Pfam" id="PF09830"/>
    </source>
</evidence>
<keyword evidence="4" id="KW-1185">Reference proteome</keyword>
<dbReference type="Pfam" id="PF09830">
    <property type="entry name" value="ATP_transf"/>
    <property type="match status" value="1"/>
</dbReference>
<evidence type="ECO:0000313" key="3">
    <source>
        <dbReference type="EMBL" id="KAL0633034.1"/>
    </source>
</evidence>
<feature type="domain" description="Ap4A phosphorylase 1/2 N-terminal" evidence="2">
    <location>
        <begin position="14"/>
        <end position="179"/>
    </location>
</feature>
<dbReference type="InterPro" id="IPR045759">
    <property type="entry name" value="Ap4A_phos1/2_N"/>
</dbReference>
<evidence type="ECO:0008006" key="5">
    <source>
        <dbReference type="Google" id="ProtNLM"/>
    </source>
</evidence>
<evidence type="ECO:0000259" key="2">
    <source>
        <dbReference type="Pfam" id="PF19327"/>
    </source>
</evidence>
<comment type="caution">
    <text evidence="3">The sequence shown here is derived from an EMBL/GenBank/DDBJ whole genome shotgun (WGS) entry which is preliminary data.</text>
</comment>
<dbReference type="InterPro" id="IPR019200">
    <property type="entry name" value="ATP_adenylylTrfase_C"/>
</dbReference>
<dbReference type="InterPro" id="IPR009163">
    <property type="entry name" value="Ap4A_phos1/2"/>
</dbReference>
<feature type="domain" description="ATP adenylyltransferase C-terminal" evidence="1">
    <location>
        <begin position="220"/>
        <end position="325"/>
    </location>
</feature>
<accession>A0ABR3GAR1</accession>
<gene>
    <name evidence="3" type="ORF">Q9L58_008097</name>
</gene>
<dbReference type="EMBL" id="JBBBZM010000140">
    <property type="protein sequence ID" value="KAL0633034.1"/>
    <property type="molecule type" value="Genomic_DNA"/>
</dbReference>